<keyword evidence="5 7" id="KW-1133">Transmembrane helix</keyword>
<organism evidence="8 9">
    <name type="scientific">Bordetella genomosp. 8</name>
    <dbReference type="NCBI Taxonomy" id="1416806"/>
    <lineage>
        <taxon>Bacteria</taxon>
        <taxon>Pseudomonadati</taxon>
        <taxon>Pseudomonadota</taxon>
        <taxon>Betaproteobacteria</taxon>
        <taxon>Burkholderiales</taxon>
        <taxon>Alcaligenaceae</taxon>
        <taxon>Bordetella</taxon>
    </lineage>
</organism>
<keyword evidence="4 7" id="KW-0812">Transmembrane</keyword>
<evidence type="ECO:0000256" key="4">
    <source>
        <dbReference type="ARBA" id="ARBA00022692"/>
    </source>
</evidence>
<dbReference type="KEGG" id="bgv:CAL12_27875"/>
<dbReference type="OrthoDB" id="9001572at2"/>
<keyword evidence="6 7" id="KW-0472">Membrane</keyword>
<dbReference type="AlphaFoldDB" id="A0A1W6YTE6"/>
<evidence type="ECO:0000313" key="8">
    <source>
        <dbReference type="EMBL" id="ARP84258.1"/>
    </source>
</evidence>
<dbReference type="InterPro" id="IPR002528">
    <property type="entry name" value="MATE_fam"/>
</dbReference>
<feature type="transmembrane region" description="Helical" evidence="7">
    <location>
        <begin position="91"/>
        <end position="110"/>
    </location>
</feature>
<evidence type="ECO:0000256" key="7">
    <source>
        <dbReference type="SAM" id="Phobius"/>
    </source>
</evidence>
<gene>
    <name evidence="8" type="ORF">CAL12_27875</name>
</gene>
<feature type="transmembrane region" description="Helical" evidence="7">
    <location>
        <begin position="194"/>
        <end position="213"/>
    </location>
</feature>
<evidence type="ECO:0000256" key="1">
    <source>
        <dbReference type="ARBA" id="ARBA00004429"/>
    </source>
</evidence>
<dbReference type="GO" id="GO:0005886">
    <property type="term" value="C:plasma membrane"/>
    <property type="evidence" value="ECO:0007669"/>
    <property type="project" value="UniProtKB-SubCell"/>
</dbReference>
<dbReference type="NCBIfam" id="TIGR00797">
    <property type="entry name" value="matE"/>
    <property type="match status" value="1"/>
</dbReference>
<keyword evidence="9" id="KW-1185">Reference proteome</keyword>
<dbReference type="Pfam" id="PF01554">
    <property type="entry name" value="MatE"/>
    <property type="match status" value="2"/>
</dbReference>
<feature type="transmembrane region" description="Helical" evidence="7">
    <location>
        <begin position="130"/>
        <end position="151"/>
    </location>
</feature>
<feature type="transmembrane region" description="Helical" evidence="7">
    <location>
        <begin position="38"/>
        <end position="56"/>
    </location>
</feature>
<feature type="transmembrane region" description="Helical" evidence="7">
    <location>
        <begin position="234"/>
        <end position="259"/>
    </location>
</feature>
<dbReference type="EMBL" id="CP021108">
    <property type="protein sequence ID" value="ARP84258.1"/>
    <property type="molecule type" value="Genomic_DNA"/>
</dbReference>
<evidence type="ECO:0000256" key="5">
    <source>
        <dbReference type="ARBA" id="ARBA00022989"/>
    </source>
</evidence>
<feature type="transmembrane region" description="Helical" evidence="7">
    <location>
        <begin position="411"/>
        <end position="432"/>
    </location>
</feature>
<feature type="transmembrane region" description="Helical" evidence="7">
    <location>
        <begin position="312"/>
        <end position="333"/>
    </location>
</feature>
<evidence type="ECO:0000256" key="3">
    <source>
        <dbReference type="ARBA" id="ARBA00022475"/>
    </source>
</evidence>
<evidence type="ECO:0000313" key="9">
    <source>
        <dbReference type="Proteomes" id="UP000194151"/>
    </source>
</evidence>
<evidence type="ECO:0000256" key="6">
    <source>
        <dbReference type="ARBA" id="ARBA00023136"/>
    </source>
</evidence>
<dbReference type="GO" id="GO:0042910">
    <property type="term" value="F:xenobiotic transmembrane transporter activity"/>
    <property type="evidence" value="ECO:0007669"/>
    <property type="project" value="InterPro"/>
</dbReference>
<reference evidence="8 9" key="1">
    <citation type="submission" date="2017-05" db="EMBL/GenBank/DDBJ databases">
        <title>Complete and WGS of Bordetella genogroups.</title>
        <authorList>
            <person name="Spilker T."/>
            <person name="LiPuma J."/>
        </authorList>
    </citation>
    <scope>NUCLEOTIDE SEQUENCE [LARGE SCALE GENOMIC DNA]</scope>
    <source>
        <strain evidence="8 9">AU19157</strain>
    </source>
</reference>
<feature type="transmembrane region" description="Helical" evidence="7">
    <location>
        <begin position="158"/>
        <end position="182"/>
    </location>
</feature>
<dbReference type="STRING" id="1416806.CAL12_27875"/>
<dbReference type="PANTHER" id="PTHR43549:SF3">
    <property type="entry name" value="MULTIDRUG RESISTANCE PROTEIN YPNP-RELATED"/>
    <property type="match status" value="1"/>
</dbReference>
<proteinExistence type="predicted"/>
<dbReference type="PIRSF" id="PIRSF006603">
    <property type="entry name" value="DinF"/>
    <property type="match status" value="1"/>
</dbReference>
<accession>A0A1W6YTE6</accession>
<dbReference type="PANTHER" id="PTHR43549">
    <property type="entry name" value="MULTIDRUG RESISTANCE PROTEIN YPNP-RELATED"/>
    <property type="match status" value="1"/>
</dbReference>
<protein>
    <submittedName>
        <fullName evidence="8">MATE family efflux transporter</fullName>
    </submittedName>
</protein>
<evidence type="ECO:0000256" key="2">
    <source>
        <dbReference type="ARBA" id="ARBA00022448"/>
    </source>
</evidence>
<comment type="subcellular location">
    <subcellularLocation>
        <location evidence="1">Cell inner membrane</location>
        <topology evidence="1">Multi-pass membrane protein</topology>
    </subcellularLocation>
</comment>
<dbReference type="Proteomes" id="UP000194151">
    <property type="component" value="Chromosome"/>
</dbReference>
<keyword evidence="3" id="KW-1003">Cell membrane</keyword>
<sequence>MLQAPVAATLIRLSWPNMLMMLAQSSTGLIETWFLAKLGTEVLAGVAVVVPVLMLMQNMSQGAMGGGISSAIARALGAGRRDDANHLVRHAVALNAGIGLVFTVLLLLFGRQLYHLLGADGPALDAATDYGHVVFAGLTLMWMMNALASAIRGTGNMLVPGAVICGGAVLLIPLSPCLIFGLGPLPPLGVVGGAWALVVYYGAGTLILGAYCLSGRNPARLVRGGLQWRMMRGILTVGGFACLNPVLTNAIIAVTGALVGAYGGTAALAGYATAARLEYLLMPLAFGLGAPMVAMVGSNIGAGQPERARHIAMAGGAMAFALAEVVGLLAATFPYAWLRLFGTDAHLLEAGAAYLRLVGPFYGFFAMGFSLYFASQGAGKLKWPLTAGGLRLFLYVGVGGAVLAATGSLTAFYILGAIAMVTYGLVVLWSVAARTWFR</sequence>
<feature type="transmembrane region" description="Helical" evidence="7">
    <location>
        <begin position="353"/>
        <end position="373"/>
    </location>
</feature>
<name>A0A1W6YTE6_9BORD</name>
<dbReference type="GO" id="GO:0015297">
    <property type="term" value="F:antiporter activity"/>
    <property type="evidence" value="ECO:0007669"/>
    <property type="project" value="InterPro"/>
</dbReference>
<feature type="transmembrane region" description="Helical" evidence="7">
    <location>
        <begin position="385"/>
        <end position="405"/>
    </location>
</feature>
<dbReference type="InterPro" id="IPR052031">
    <property type="entry name" value="Membrane_Transporter-Flippase"/>
</dbReference>
<keyword evidence="2" id="KW-0813">Transport</keyword>
<dbReference type="InterPro" id="IPR048279">
    <property type="entry name" value="MdtK-like"/>
</dbReference>
<feature type="transmembrane region" description="Helical" evidence="7">
    <location>
        <begin position="279"/>
        <end position="300"/>
    </location>
</feature>